<proteinExistence type="predicted"/>
<dbReference type="EMBL" id="OZ075122">
    <property type="protein sequence ID" value="CAL4907707.1"/>
    <property type="molecule type" value="Genomic_DNA"/>
</dbReference>
<protein>
    <recommendedName>
        <fullName evidence="1">F-box domain-containing protein</fullName>
    </recommendedName>
</protein>
<dbReference type="AlphaFoldDB" id="A0ABC8WDY0"/>
<dbReference type="Pfam" id="PF00646">
    <property type="entry name" value="F-box"/>
    <property type="match status" value="1"/>
</dbReference>
<reference evidence="2 3" key="2">
    <citation type="submission" date="2024-10" db="EMBL/GenBank/DDBJ databases">
        <authorList>
            <person name="Ryan C."/>
        </authorList>
    </citation>
    <scope>NUCLEOTIDE SEQUENCE [LARGE SCALE GENOMIC DNA]</scope>
</reference>
<gene>
    <name evidence="2" type="ORF">URODEC1_LOCUS12648</name>
</gene>
<organism evidence="2 3">
    <name type="scientific">Urochloa decumbens</name>
    <dbReference type="NCBI Taxonomy" id="240449"/>
    <lineage>
        <taxon>Eukaryota</taxon>
        <taxon>Viridiplantae</taxon>
        <taxon>Streptophyta</taxon>
        <taxon>Embryophyta</taxon>
        <taxon>Tracheophyta</taxon>
        <taxon>Spermatophyta</taxon>
        <taxon>Magnoliopsida</taxon>
        <taxon>Liliopsida</taxon>
        <taxon>Poales</taxon>
        <taxon>Poaceae</taxon>
        <taxon>PACMAD clade</taxon>
        <taxon>Panicoideae</taxon>
        <taxon>Panicodae</taxon>
        <taxon>Paniceae</taxon>
        <taxon>Melinidinae</taxon>
        <taxon>Urochloa</taxon>
    </lineage>
</organism>
<evidence type="ECO:0000313" key="2">
    <source>
        <dbReference type="EMBL" id="CAL4907707.1"/>
    </source>
</evidence>
<dbReference type="Gene3D" id="1.20.1280.50">
    <property type="match status" value="1"/>
</dbReference>
<dbReference type="InterPro" id="IPR036047">
    <property type="entry name" value="F-box-like_dom_sf"/>
</dbReference>
<reference evidence="3" key="1">
    <citation type="submission" date="2024-06" db="EMBL/GenBank/DDBJ databases">
        <authorList>
            <person name="Ryan C."/>
        </authorList>
    </citation>
    <scope>NUCLEOTIDE SEQUENCE [LARGE SCALE GENOMIC DNA]</scope>
</reference>
<dbReference type="SUPFAM" id="SSF81383">
    <property type="entry name" value="F-box domain"/>
    <property type="match status" value="1"/>
</dbReference>
<evidence type="ECO:0000313" key="3">
    <source>
        <dbReference type="Proteomes" id="UP001497457"/>
    </source>
</evidence>
<dbReference type="PANTHER" id="PTHR32133">
    <property type="entry name" value="OS07G0120400 PROTEIN"/>
    <property type="match status" value="1"/>
</dbReference>
<dbReference type="InterPro" id="IPR001810">
    <property type="entry name" value="F-box_dom"/>
</dbReference>
<evidence type="ECO:0000259" key="1">
    <source>
        <dbReference type="Pfam" id="PF00646"/>
    </source>
</evidence>
<accession>A0ABC8WDY0</accession>
<name>A0ABC8WDY0_9POAL</name>
<feature type="domain" description="F-box" evidence="1">
    <location>
        <begin position="21"/>
        <end position="59"/>
    </location>
</feature>
<dbReference type="Proteomes" id="UP001497457">
    <property type="component" value="Chromosome 12b"/>
</dbReference>
<keyword evidence="3" id="KW-1185">Reference proteome</keyword>
<sequence>MSEGTTSPALEPEPAPLPDDDDIHREIFLRLPPLPSSLPRASLVCKRWRRLLSDPDFLRRFRAHHRAPPLLGFFADEDGDIEFVPTLRRPDRIPSARFSPPRRDGAGYLSFLGCRHGLALFADHARLEAVVWNPIAGGQRRVPFPPGFNGEHVYKGAVLSSSGDGHVHGGGPLTPSNWYWCIVLVSSTARLRPPAYMNRSLVNGAMSAQQLFHTCLCISLVSWSGIKFTGCFLGLVSTTLRLIWTSLSLIWTGRVYP</sequence>
<dbReference type="PANTHER" id="PTHR32133:SF401">
    <property type="entry name" value="F-BOX DOMAIN-CONTAINING PROTEIN"/>
    <property type="match status" value="1"/>
</dbReference>